<feature type="region of interest" description="Disordered" evidence="6">
    <location>
        <begin position="875"/>
        <end position="901"/>
    </location>
</feature>
<feature type="region of interest" description="Disordered" evidence="6">
    <location>
        <begin position="1"/>
        <end position="88"/>
    </location>
</feature>
<evidence type="ECO:0000256" key="1">
    <source>
        <dbReference type="ARBA" id="ARBA00022517"/>
    </source>
</evidence>
<organism evidence="8 9">
    <name type="scientific">Penicillium brevicompactum</name>
    <dbReference type="NCBI Taxonomy" id="5074"/>
    <lineage>
        <taxon>Eukaryota</taxon>
        <taxon>Fungi</taxon>
        <taxon>Dikarya</taxon>
        <taxon>Ascomycota</taxon>
        <taxon>Pezizomycotina</taxon>
        <taxon>Eurotiomycetes</taxon>
        <taxon>Eurotiomycetidae</taxon>
        <taxon>Eurotiales</taxon>
        <taxon>Aspergillaceae</taxon>
        <taxon>Penicillium</taxon>
    </lineage>
</organism>
<keyword evidence="2" id="KW-0698">rRNA processing</keyword>
<dbReference type="InterPro" id="IPR033133">
    <property type="entry name" value="PUM-HD"/>
</dbReference>
<evidence type="ECO:0000313" key="8">
    <source>
        <dbReference type="EMBL" id="KAJ5329433.1"/>
    </source>
</evidence>
<evidence type="ECO:0000256" key="3">
    <source>
        <dbReference type="ARBA" id="ARBA00022737"/>
    </source>
</evidence>
<keyword evidence="4" id="KW-0694">RNA-binding</keyword>
<dbReference type="PANTHER" id="PTHR13389">
    <property type="entry name" value="PUMILIO HOMOLOG 3"/>
    <property type="match status" value="1"/>
</dbReference>
<dbReference type="GO" id="GO:0003729">
    <property type="term" value="F:mRNA binding"/>
    <property type="evidence" value="ECO:0007669"/>
    <property type="project" value="TreeGrafter"/>
</dbReference>
<dbReference type="GO" id="GO:0006417">
    <property type="term" value="P:regulation of translation"/>
    <property type="evidence" value="ECO:0007669"/>
    <property type="project" value="TreeGrafter"/>
</dbReference>
<evidence type="ECO:0000313" key="9">
    <source>
        <dbReference type="Proteomes" id="UP001147695"/>
    </source>
</evidence>
<name>A0A9W9UB00_PENBR</name>
<accession>A0A9W9UB00</accession>
<dbReference type="InterPro" id="IPR001313">
    <property type="entry name" value="Pumilio_RNA-bd_rpt"/>
</dbReference>
<reference evidence="8" key="2">
    <citation type="journal article" date="2023" name="IMA Fungus">
        <title>Comparative genomic study of the Penicillium genus elucidates a diverse pangenome and 15 lateral gene transfer events.</title>
        <authorList>
            <person name="Petersen C."/>
            <person name="Sorensen T."/>
            <person name="Nielsen M.R."/>
            <person name="Sondergaard T.E."/>
            <person name="Sorensen J.L."/>
            <person name="Fitzpatrick D.A."/>
            <person name="Frisvad J.C."/>
            <person name="Nielsen K.L."/>
        </authorList>
    </citation>
    <scope>NUCLEOTIDE SEQUENCE</scope>
    <source>
        <strain evidence="8">IBT 35673</strain>
    </source>
</reference>
<proteinExistence type="predicted"/>
<dbReference type="InterPro" id="IPR012959">
    <property type="entry name" value="CPL_dom"/>
</dbReference>
<feature type="compositionally biased region" description="Low complexity" evidence="6">
    <location>
        <begin position="326"/>
        <end position="335"/>
    </location>
</feature>
<feature type="compositionally biased region" description="Basic and acidic residues" evidence="6">
    <location>
        <begin position="219"/>
        <end position="236"/>
    </location>
</feature>
<dbReference type="Pfam" id="PF08144">
    <property type="entry name" value="CPL"/>
    <property type="match status" value="1"/>
</dbReference>
<dbReference type="Proteomes" id="UP001147695">
    <property type="component" value="Unassembled WGS sequence"/>
</dbReference>
<comment type="caution">
    <text evidence="8">The sequence shown here is derived from an EMBL/GenBank/DDBJ whole genome shotgun (WGS) entry which is preliminary data.</text>
</comment>
<reference evidence="8" key="1">
    <citation type="submission" date="2022-12" db="EMBL/GenBank/DDBJ databases">
        <authorList>
            <person name="Petersen C."/>
        </authorList>
    </citation>
    <scope>NUCLEOTIDE SEQUENCE</scope>
    <source>
        <strain evidence="8">IBT 35673</strain>
    </source>
</reference>
<evidence type="ECO:0000256" key="4">
    <source>
        <dbReference type="ARBA" id="ARBA00022884"/>
    </source>
</evidence>
<dbReference type="AlphaFoldDB" id="A0A9W9UB00"/>
<keyword evidence="1" id="KW-0690">Ribosome biogenesis</keyword>
<evidence type="ECO:0000256" key="2">
    <source>
        <dbReference type="ARBA" id="ARBA00022552"/>
    </source>
</evidence>
<dbReference type="InterPro" id="IPR040059">
    <property type="entry name" value="PUM3"/>
</dbReference>
<feature type="compositionally biased region" description="Basic and acidic residues" evidence="6">
    <location>
        <begin position="337"/>
        <end position="352"/>
    </location>
</feature>
<gene>
    <name evidence="8" type="ORF">N7452_009823</name>
</gene>
<feature type="compositionally biased region" description="Acidic residues" evidence="6">
    <location>
        <begin position="277"/>
        <end position="322"/>
    </location>
</feature>
<feature type="compositionally biased region" description="Low complexity" evidence="6">
    <location>
        <begin position="242"/>
        <end position="253"/>
    </location>
</feature>
<dbReference type="InterPro" id="IPR016024">
    <property type="entry name" value="ARM-type_fold"/>
</dbReference>
<dbReference type="GO" id="GO:0005730">
    <property type="term" value="C:nucleolus"/>
    <property type="evidence" value="ECO:0007669"/>
    <property type="project" value="TreeGrafter"/>
</dbReference>
<keyword evidence="3" id="KW-0677">Repeat</keyword>
<evidence type="ECO:0000259" key="7">
    <source>
        <dbReference type="PROSITE" id="PS50303"/>
    </source>
</evidence>
<feature type="compositionally biased region" description="Basic and acidic residues" evidence="6">
    <location>
        <begin position="254"/>
        <end position="276"/>
    </location>
</feature>
<sequence>MPPFRNLLGRKPQSNSEDPVFDENHLSPGGPAPIPIRNSQDEPTEYKLSVVNDSGVYLPPSPPERPSFWRRYPGSNKSTNHRDLVNDNEPFSISRESFDSYRRSFDISARSPIIHPDSGPSRTSLDSRCSRLTPSGTHSTTFTKPDPMEEETFEDVGLSDEVKPKKKGFLSRFGDSSNDAQQAKSSTSFGFHIPGRKRGQSGGGSELGSMKLPTTRAVDGSEERNGKRSKTKEGSASKKSKSTAPVKKSSSSSKDSKKDSKSSKSDKKPSKKVQKEESEDEDDFDIDDVSDEDIDALDALSDDDVVMDEANDKEEEEPESDEKEQNQPPKNPNNNSRESHIKQKALQQERKAAKPNADTVARSKKLWEQLRRKSHVPLEERKKLVKELFEIITNRVRDFVFKHDSVRVIQTALKYGNLEQRKQIAHELKGTYKELAQSRYAKFLVGKLIVHGDEETRDLIIPEFYGNVRRLIRHAEGSWILDDIYRQVASKAQKDRLLREWYGPEFVIFQNEGETSSDLGKILEAHPEKRGPIMNYLREMINQLVQKKSTGFTMLHDAMLQFFLNTKPGSNEANEFIELLKSDEEGDLVKNLAFTKSGSRLMSLSFAYANAKDRKLLLRFYRDTVKAMAGDLHGHQVILAAYEVIDDTKLSAKSFFPELLNQNDPEEARNEELCFQVNDLTARIPVLYPFAGDRVKWLLPEADQKVLEEVREVRKETSKKDANVRRQELVKVASPTLLEFIAARASTLLETTFGCQFLSEVLFEADGDKTAALAALAVAAKEHTEARDTAHAGRLLKSLVQGGRFNPATKSVEKVEPALNFHGVLYDQIKDEVVEWATGANPFVIVALAESEDFEKKSELLKTLKKNKKALEQASASVVEKDGKKKPSPASSGAKLLLEKI</sequence>
<dbReference type="GO" id="GO:0006364">
    <property type="term" value="P:rRNA processing"/>
    <property type="evidence" value="ECO:0007669"/>
    <property type="project" value="UniProtKB-KW"/>
</dbReference>
<dbReference type="EMBL" id="JAPZBQ010000005">
    <property type="protein sequence ID" value="KAJ5329433.1"/>
    <property type="molecule type" value="Genomic_DNA"/>
</dbReference>
<feature type="region of interest" description="Disordered" evidence="6">
    <location>
        <begin position="110"/>
        <end position="361"/>
    </location>
</feature>
<dbReference type="SMART" id="SM00025">
    <property type="entry name" value="Pumilio"/>
    <property type="match status" value="4"/>
</dbReference>
<feature type="domain" description="PUM-HD" evidence="7">
    <location>
        <begin position="362"/>
        <end position="736"/>
    </location>
</feature>
<feature type="compositionally biased region" description="Polar residues" evidence="6">
    <location>
        <begin position="120"/>
        <end position="143"/>
    </location>
</feature>
<dbReference type="PROSITE" id="PS50303">
    <property type="entry name" value="PUM_HD"/>
    <property type="match status" value="1"/>
</dbReference>
<feature type="compositionally biased region" description="Polar residues" evidence="6">
    <location>
        <begin position="174"/>
        <end position="189"/>
    </location>
</feature>
<evidence type="ECO:0000256" key="6">
    <source>
        <dbReference type="SAM" id="MobiDB-lite"/>
    </source>
</evidence>
<comment type="function">
    <text evidence="5">RNA-binding nucleolar protein required for pre-rRNA processing. Involved in production of 18S rRNA and assembly of small ribosomal subunit.</text>
</comment>
<protein>
    <recommendedName>
        <fullName evidence="7">PUM-HD domain-containing protein</fullName>
    </recommendedName>
</protein>
<dbReference type="Gene3D" id="1.25.10.10">
    <property type="entry name" value="Leucine-rich Repeat Variant"/>
    <property type="match status" value="1"/>
</dbReference>
<dbReference type="SUPFAM" id="SSF48371">
    <property type="entry name" value="ARM repeat"/>
    <property type="match status" value="1"/>
</dbReference>
<evidence type="ECO:0000256" key="5">
    <source>
        <dbReference type="ARBA" id="ARBA00024893"/>
    </source>
</evidence>
<feature type="compositionally biased region" description="Acidic residues" evidence="6">
    <location>
        <begin position="148"/>
        <end position="158"/>
    </location>
</feature>
<dbReference type="PANTHER" id="PTHR13389:SF0">
    <property type="entry name" value="PUMILIO HOMOLOG 3"/>
    <property type="match status" value="1"/>
</dbReference>
<dbReference type="InterPro" id="IPR011989">
    <property type="entry name" value="ARM-like"/>
</dbReference>